<evidence type="ECO:0000313" key="3">
    <source>
        <dbReference type="Proteomes" id="UP000466966"/>
    </source>
</evidence>
<proteinExistence type="predicted"/>
<evidence type="ECO:0000313" key="2">
    <source>
        <dbReference type="EMBL" id="MXO73086.1"/>
    </source>
</evidence>
<keyword evidence="1" id="KW-0812">Transmembrane</keyword>
<dbReference type="EMBL" id="WTYV01000007">
    <property type="protein sequence ID" value="MXO73086.1"/>
    <property type="molecule type" value="Genomic_DNA"/>
</dbReference>
<accession>A0A844Z1G3</accession>
<dbReference type="Proteomes" id="UP000466966">
    <property type="component" value="Unassembled WGS sequence"/>
</dbReference>
<keyword evidence="1" id="KW-0472">Membrane</keyword>
<reference evidence="2 3" key="1">
    <citation type="submission" date="2019-12" db="EMBL/GenBank/DDBJ databases">
        <title>Genomic-based taxomic classification of the family Erythrobacteraceae.</title>
        <authorList>
            <person name="Xu L."/>
        </authorList>
    </citation>
    <scope>NUCLEOTIDE SEQUENCE [LARGE SCALE GENOMIC DNA]</scope>
    <source>
        <strain evidence="2 3">M0322</strain>
    </source>
</reference>
<sequence>MMELIGLFYAVIVGALLFGQCKVVNCALRQRTAGMGRFTYELNEAPVGFWLMLALEVAGLLAVLLYFVGALVAIIQ</sequence>
<evidence type="ECO:0000256" key="1">
    <source>
        <dbReference type="SAM" id="Phobius"/>
    </source>
</evidence>
<dbReference type="AlphaFoldDB" id="A0A844Z1G3"/>
<feature type="transmembrane region" description="Helical" evidence="1">
    <location>
        <begin position="50"/>
        <end position="75"/>
    </location>
</feature>
<dbReference type="RefSeq" id="WP_160773016.1">
    <property type="nucleotide sequence ID" value="NZ_WTYV01000007.1"/>
</dbReference>
<protein>
    <submittedName>
        <fullName evidence="2">Uncharacterized protein</fullName>
    </submittedName>
</protein>
<name>A0A844Z1G3_9SPHN</name>
<comment type="caution">
    <text evidence="2">The sequence shown here is derived from an EMBL/GenBank/DDBJ whole genome shotgun (WGS) entry which is preliminary data.</text>
</comment>
<keyword evidence="3" id="KW-1185">Reference proteome</keyword>
<dbReference type="OrthoDB" id="10004977at2"/>
<keyword evidence="1" id="KW-1133">Transmembrane helix</keyword>
<organism evidence="2 3">
    <name type="scientific">Alteraurantiacibacter buctensis</name>
    <dbReference type="NCBI Taxonomy" id="1503981"/>
    <lineage>
        <taxon>Bacteria</taxon>
        <taxon>Pseudomonadati</taxon>
        <taxon>Pseudomonadota</taxon>
        <taxon>Alphaproteobacteria</taxon>
        <taxon>Sphingomonadales</taxon>
        <taxon>Erythrobacteraceae</taxon>
        <taxon>Alteraurantiacibacter</taxon>
    </lineage>
</organism>
<gene>
    <name evidence="2" type="ORF">GRI99_15770</name>
</gene>